<dbReference type="EMBL" id="EQ962654">
    <property type="protein sequence ID" value="EED19781.1"/>
    <property type="molecule type" value="Genomic_DNA"/>
</dbReference>
<organism evidence="1 2">
    <name type="scientific">Talaromyces stipitatus (strain ATCC 10500 / CBS 375.48 / QM 6759 / NRRL 1006)</name>
    <name type="common">Penicillium stipitatum</name>
    <dbReference type="NCBI Taxonomy" id="441959"/>
    <lineage>
        <taxon>Eukaryota</taxon>
        <taxon>Fungi</taxon>
        <taxon>Dikarya</taxon>
        <taxon>Ascomycota</taxon>
        <taxon>Pezizomycotina</taxon>
        <taxon>Eurotiomycetes</taxon>
        <taxon>Eurotiomycetidae</taxon>
        <taxon>Eurotiales</taxon>
        <taxon>Trichocomaceae</taxon>
        <taxon>Talaromyces</taxon>
        <taxon>Talaromyces sect. Talaromyces</taxon>
    </lineage>
</organism>
<dbReference type="RefSeq" id="XP_002480215.1">
    <property type="nucleotide sequence ID" value="XM_002480170.1"/>
</dbReference>
<dbReference type="Gene3D" id="2.30.110.10">
    <property type="entry name" value="Electron Transport, Fmn-binding Protein, Chain A"/>
    <property type="match status" value="1"/>
</dbReference>
<dbReference type="VEuPathDB" id="FungiDB:TSTA_030470"/>
<dbReference type="InParanoid" id="B8M5H5"/>
<dbReference type="PhylomeDB" id="B8M5H5"/>
<sequence>MFYQPGVTDHGLAHAPFEVYMNLCYQLVGYQPEAVPYGVDEFERVSQYISNEPATLINAPMAKESPVKFACGYHFAVRLPGNPPMGTVNIVFGKVIAVCIQDEGLTEGIRSLGQRETTQA</sequence>
<evidence type="ECO:0000313" key="2">
    <source>
        <dbReference type="Proteomes" id="UP000001745"/>
    </source>
</evidence>
<accession>B8M5H5</accession>
<dbReference type="Proteomes" id="UP000001745">
    <property type="component" value="Unassembled WGS sequence"/>
</dbReference>
<dbReference type="SUPFAM" id="SSF50475">
    <property type="entry name" value="FMN-binding split barrel"/>
    <property type="match status" value="1"/>
</dbReference>
<name>B8M5H5_TALSN</name>
<reference evidence="2" key="1">
    <citation type="journal article" date="2015" name="Genome Announc.">
        <title>Genome sequence of the AIDS-associated pathogen Penicillium marneffei (ATCC18224) and its near taxonomic relative Talaromyces stipitatus (ATCC10500).</title>
        <authorList>
            <person name="Nierman W.C."/>
            <person name="Fedorova-Abrams N.D."/>
            <person name="Andrianopoulos A."/>
        </authorList>
    </citation>
    <scope>NUCLEOTIDE SEQUENCE [LARGE SCALE GENOMIC DNA]</scope>
    <source>
        <strain evidence="2">ATCC 10500 / CBS 375.48 / QM 6759 / NRRL 1006</strain>
    </source>
</reference>
<dbReference type="STRING" id="441959.B8M5H5"/>
<gene>
    <name evidence="1" type="ORF">TSTA_030470</name>
</gene>
<dbReference type="OrthoDB" id="298012at2759"/>
<dbReference type="PANTHER" id="PTHR43812">
    <property type="entry name" value="BLR2425 PROTEIN"/>
    <property type="match status" value="1"/>
</dbReference>
<dbReference type="PANTHER" id="PTHR43812:SF2">
    <property type="entry name" value="FLAVIN REDUCTASE LIKE DOMAIN-CONTAINING PROTEIN"/>
    <property type="match status" value="1"/>
</dbReference>
<dbReference type="eggNOG" id="ENOG502QT5Z">
    <property type="taxonomic scope" value="Eukaryota"/>
</dbReference>
<protein>
    <submittedName>
        <fullName evidence="1">Uncharacterized protein</fullName>
    </submittedName>
</protein>
<dbReference type="AlphaFoldDB" id="B8M5H5"/>
<proteinExistence type="predicted"/>
<evidence type="ECO:0000313" key="1">
    <source>
        <dbReference type="EMBL" id="EED19781.1"/>
    </source>
</evidence>
<dbReference type="InterPro" id="IPR012349">
    <property type="entry name" value="Split_barrel_FMN-bd"/>
</dbReference>
<keyword evidence="2" id="KW-1185">Reference proteome</keyword>
<dbReference type="HOGENOM" id="CLU_2051228_0_0_1"/>
<dbReference type="GeneID" id="8101726"/>